<dbReference type="EMBL" id="BLAE01000033">
    <property type="protein sequence ID" value="GES11819.1"/>
    <property type="molecule type" value="Genomic_DNA"/>
</dbReference>
<dbReference type="AlphaFoldDB" id="A0A5M3WV02"/>
<gene>
    <name evidence="2" type="ORF">Amac_054160</name>
</gene>
<dbReference type="GO" id="GO:0008198">
    <property type="term" value="F:ferrous iron binding"/>
    <property type="evidence" value="ECO:0007669"/>
    <property type="project" value="InterPro"/>
</dbReference>
<dbReference type="InterPro" id="IPR004183">
    <property type="entry name" value="Xdiol_dOase_suB"/>
</dbReference>
<sequence>MAQLVLGLGVSHTPQMSMPSDLWASYARHDRKNPNLIYRRKKWAYEDLVAARAGDGIAERINEETFSALHARAQTAVDSLAASLAEAAPDVVVIVGDDHHEIFAEDSMPTFAVYWGETVRAIPPEKFWFPEVATAAWALYGEQPETYPCHAPLGEHLIRGLNGSGFDVAQVRAQPEGQSIGHTVVLVRNRLMDREAEPLPMVPVLLNTYFEPNRPTPARCWELGKGLAAAIAAYPEELRVAVIASGGLSHFVVDEELDRAVLNAMKDRDEDAIAGFSGEDFVSGTSESMGWLAVGGACAKLDMEIVDYIPAYRTEAGTGCGMAMVRWS</sequence>
<proteinExistence type="predicted"/>
<protein>
    <recommendedName>
        <fullName evidence="1">Extradiol ring-cleavage dioxygenase class III enzyme subunit B domain-containing protein</fullName>
    </recommendedName>
</protein>
<dbReference type="Gene3D" id="3.40.830.10">
    <property type="entry name" value="LigB-like"/>
    <property type="match status" value="1"/>
</dbReference>
<accession>A0A5M3WV02</accession>
<evidence type="ECO:0000259" key="1">
    <source>
        <dbReference type="Pfam" id="PF02900"/>
    </source>
</evidence>
<dbReference type="GO" id="GO:0016702">
    <property type="term" value="F:oxidoreductase activity, acting on single donors with incorporation of molecular oxygen, incorporation of two atoms of oxygen"/>
    <property type="evidence" value="ECO:0007669"/>
    <property type="project" value="UniProtKB-ARBA"/>
</dbReference>
<comment type="caution">
    <text evidence="2">The sequence shown here is derived from an EMBL/GenBank/DDBJ whole genome shotgun (WGS) entry which is preliminary data.</text>
</comment>
<evidence type="ECO:0000313" key="3">
    <source>
        <dbReference type="Proteomes" id="UP000331127"/>
    </source>
</evidence>
<organism evidence="2 3">
    <name type="scientific">Acrocarpospora macrocephala</name>
    <dbReference type="NCBI Taxonomy" id="150177"/>
    <lineage>
        <taxon>Bacteria</taxon>
        <taxon>Bacillati</taxon>
        <taxon>Actinomycetota</taxon>
        <taxon>Actinomycetes</taxon>
        <taxon>Streptosporangiales</taxon>
        <taxon>Streptosporangiaceae</taxon>
        <taxon>Acrocarpospora</taxon>
    </lineage>
</organism>
<feature type="domain" description="Extradiol ring-cleavage dioxygenase class III enzyme subunit B" evidence="1">
    <location>
        <begin position="77"/>
        <end position="257"/>
    </location>
</feature>
<dbReference type="Pfam" id="PF02900">
    <property type="entry name" value="LigB"/>
    <property type="match status" value="1"/>
</dbReference>
<keyword evidence="3" id="KW-1185">Reference proteome</keyword>
<reference evidence="2 3" key="1">
    <citation type="submission" date="2019-10" db="EMBL/GenBank/DDBJ databases">
        <title>Whole genome shotgun sequence of Acrocarpospora macrocephala NBRC 16266.</title>
        <authorList>
            <person name="Ichikawa N."/>
            <person name="Kimura A."/>
            <person name="Kitahashi Y."/>
            <person name="Komaki H."/>
            <person name="Oguchi A."/>
        </authorList>
    </citation>
    <scope>NUCLEOTIDE SEQUENCE [LARGE SCALE GENOMIC DNA]</scope>
    <source>
        <strain evidence="2 3">NBRC 16266</strain>
    </source>
</reference>
<dbReference type="RefSeq" id="WP_155357174.1">
    <property type="nucleotide sequence ID" value="NZ_BAAAHL010000038.1"/>
</dbReference>
<dbReference type="OrthoDB" id="8673673at2"/>
<name>A0A5M3WV02_9ACTN</name>
<dbReference type="Proteomes" id="UP000331127">
    <property type="component" value="Unassembled WGS sequence"/>
</dbReference>
<evidence type="ECO:0000313" key="2">
    <source>
        <dbReference type="EMBL" id="GES11819.1"/>
    </source>
</evidence>
<dbReference type="SUPFAM" id="SSF53213">
    <property type="entry name" value="LigB-like"/>
    <property type="match status" value="1"/>
</dbReference>